<dbReference type="AlphaFoldDB" id="A0A291GVG7"/>
<accession>A0A291GVG7</accession>
<keyword evidence="6" id="KW-1185">Reference proteome</keyword>
<reference evidence="5 6" key="1">
    <citation type="journal article" date="2014" name="Int. J. Syst. Evol. Microbiol.">
        <title>Brachybacterium ginsengisoli sp. nov., isolated from soil of a ginseng field.</title>
        <authorList>
            <person name="Hoang V.A."/>
            <person name="Kim Y.J."/>
            <person name="Nguyen N.L."/>
            <person name="Yang D.C."/>
        </authorList>
    </citation>
    <scope>NUCLEOTIDE SEQUENCE [LARGE SCALE GENOMIC DNA]</scope>
    <source>
        <strain evidence="5 6">DCY80</strain>
    </source>
</reference>
<dbReference type="Gene3D" id="3.40.50.880">
    <property type="match status" value="1"/>
</dbReference>
<keyword evidence="4" id="KW-0720">Serine protease</keyword>
<dbReference type="SUPFAM" id="SSF52317">
    <property type="entry name" value="Class I glutamine amidotransferase-like"/>
    <property type="match status" value="1"/>
</dbReference>
<evidence type="ECO:0000256" key="4">
    <source>
        <dbReference type="ARBA" id="ARBA00022825"/>
    </source>
</evidence>
<name>A0A291GVG7_9MICO</name>
<evidence type="ECO:0000313" key="5">
    <source>
        <dbReference type="EMBL" id="ATG54178.1"/>
    </source>
</evidence>
<gene>
    <name evidence="5" type="ORF">CFK41_04830</name>
</gene>
<dbReference type="GO" id="GO:0006508">
    <property type="term" value="P:proteolysis"/>
    <property type="evidence" value="ECO:0007669"/>
    <property type="project" value="UniProtKB-KW"/>
</dbReference>
<dbReference type="InterPro" id="IPR005320">
    <property type="entry name" value="Peptidase_S51"/>
</dbReference>
<keyword evidence="2" id="KW-0645">Protease</keyword>
<organism evidence="5 6">
    <name type="scientific">Brachybacterium ginsengisoli</name>
    <dbReference type="NCBI Taxonomy" id="1331682"/>
    <lineage>
        <taxon>Bacteria</taxon>
        <taxon>Bacillati</taxon>
        <taxon>Actinomycetota</taxon>
        <taxon>Actinomycetes</taxon>
        <taxon>Micrococcales</taxon>
        <taxon>Dermabacteraceae</taxon>
        <taxon>Brachybacterium</taxon>
    </lineage>
</organism>
<proteinExistence type="inferred from homology"/>
<protein>
    <submittedName>
        <fullName evidence="5">Peptidase</fullName>
    </submittedName>
</protein>
<evidence type="ECO:0000256" key="2">
    <source>
        <dbReference type="ARBA" id="ARBA00022670"/>
    </source>
</evidence>
<dbReference type="Proteomes" id="UP000217889">
    <property type="component" value="Chromosome"/>
</dbReference>
<evidence type="ECO:0000256" key="3">
    <source>
        <dbReference type="ARBA" id="ARBA00022801"/>
    </source>
</evidence>
<comment type="similarity">
    <text evidence="1">Belongs to the peptidase S51 family.</text>
</comment>
<dbReference type="InterPro" id="IPR029062">
    <property type="entry name" value="Class_I_gatase-like"/>
</dbReference>
<dbReference type="OrthoDB" id="3373764at2"/>
<dbReference type="PANTHER" id="PTHR20842:SF0">
    <property type="entry name" value="ALPHA-ASPARTYL DIPEPTIDASE"/>
    <property type="match status" value="1"/>
</dbReference>
<dbReference type="GO" id="GO:0008236">
    <property type="term" value="F:serine-type peptidase activity"/>
    <property type="evidence" value="ECO:0007669"/>
    <property type="project" value="UniProtKB-KW"/>
</dbReference>
<keyword evidence="3" id="KW-0378">Hydrolase</keyword>
<dbReference type="PANTHER" id="PTHR20842">
    <property type="entry name" value="PROTEASE S51 ALPHA-ASPARTYL DIPEPTIDASE"/>
    <property type="match status" value="1"/>
</dbReference>
<sequence>MRMYLSSYQLGEHGERLRTMVRGDRRGLVIANALDGCADDRREADTRRQIALLAELGLTARDLDLREHDASTIRNAVGAPDFLWIRGGNVFTLRMALARSGMDEVILEGLREDRFVYAGFSAGACVLAPSLAGLEHCDPVGPCIAEHGGVRYDGLGVLDRPVVPHLDSPRHPETELLGEVARRYEAAGTSYWALRDGQVLIVDGEDSLVL</sequence>
<evidence type="ECO:0000256" key="1">
    <source>
        <dbReference type="ARBA" id="ARBA00006534"/>
    </source>
</evidence>
<evidence type="ECO:0000313" key="6">
    <source>
        <dbReference type="Proteomes" id="UP000217889"/>
    </source>
</evidence>
<dbReference type="EMBL" id="CP023564">
    <property type="protein sequence ID" value="ATG54178.1"/>
    <property type="molecule type" value="Genomic_DNA"/>
</dbReference>
<dbReference type="Pfam" id="PF03575">
    <property type="entry name" value="Peptidase_S51"/>
    <property type="match status" value="1"/>
</dbReference>
<dbReference type="KEGG" id="bgg:CFK41_04830"/>
<dbReference type="RefSeq" id="WP_096798650.1">
    <property type="nucleotide sequence ID" value="NZ_CP023564.1"/>
</dbReference>